<dbReference type="Pfam" id="PF13365">
    <property type="entry name" value="Trypsin_2"/>
    <property type="match status" value="1"/>
</dbReference>
<dbReference type="InterPro" id="IPR036034">
    <property type="entry name" value="PDZ_sf"/>
</dbReference>
<dbReference type="RefSeq" id="WP_326297432.1">
    <property type="nucleotide sequence ID" value="NZ_JAYLLH010000012.1"/>
</dbReference>
<gene>
    <name evidence="4" type="ORF">VK792_10465</name>
</gene>
<dbReference type="SUPFAM" id="SSF50494">
    <property type="entry name" value="Trypsin-like serine proteases"/>
    <property type="match status" value="1"/>
</dbReference>
<name>A0ABU6HGX3_9RHOB</name>
<dbReference type="Gene3D" id="2.30.42.10">
    <property type="match status" value="1"/>
</dbReference>
<comment type="caution">
    <text evidence="4">The sequence shown here is derived from an EMBL/GenBank/DDBJ whole genome shotgun (WGS) entry which is preliminary data.</text>
</comment>
<organism evidence="4 5">
    <name type="scientific">Mesobacterium hydrothermale</name>
    <dbReference type="NCBI Taxonomy" id="3111907"/>
    <lineage>
        <taxon>Bacteria</taxon>
        <taxon>Pseudomonadati</taxon>
        <taxon>Pseudomonadota</taxon>
        <taxon>Alphaproteobacteria</taxon>
        <taxon>Rhodobacterales</taxon>
        <taxon>Roseobacteraceae</taxon>
        <taxon>Mesobacterium</taxon>
    </lineage>
</organism>
<feature type="domain" description="PDZ" evidence="3">
    <location>
        <begin position="267"/>
        <end position="336"/>
    </location>
</feature>
<dbReference type="PANTHER" id="PTHR43343:SF3">
    <property type="entry name" value="PROTEASE DO-LIKE 8, CHLOROPLASTIC"/>
    <property type="match status" value="1"/>
</dbReference>
<dbReference type="InterPro" id="IPR001478">
    <property type="entry name" value="PDZ"/>
</dbReference>
<accession>A0ABU6HGX3</accession>
<dbReference type="EMBL" id="JAYLLH010000012">
    <property type="protein sequence ID" value="MEC3861709.1"/>
    <property type="molecule type" value="Genomic_DNA"/>
</dbReference>
<dbReference type="InterPro" id="IPR051201">
    <property type="entry name" value="Chloro_Bact_Ser_Proteases"/>
</dbReference>
<protein>
    <submittedName>
        <fullName evidence="4">Trypsin-like peptidase domain-containing protein</fullName>
    </submittedName>
</protein>
<keyword evidence="5" id="KW-1185">Reference proteome</keyword>
<keyword evidence="2" id="KW-0378">Hydrolase</keyword>
<evidence type="ECO:0000256" key="2">
    <source>
        <dbReference type="ARBA" id="ARBA00022801"/>
    </source>
</evidence>
<dbReference type="Pfam" id="PF13180">
    <property type="entry name" value="PDZ_2"/>
    <property type="match status" value="1"/>
</dbReference>
<dbReference type="PANTHER" id="PTHR43343">
    <property type="entry name" value="PEPTIDASE S12"/>
    <property type="match status" value="1"/>
</dbReference>
<dbReference type="SMART" id="SM00228">
    <property type="entry name" value="PDZ"/>
    <property type="match status" value="1"/>
</dbReference>
<evidence type="ECO:0000313" key="5">
    <source>
        <dbReference type="Proteomes" id="UP001348149"/>
    </source>
</evidence>
<dbReference type="InterPro" id="IPR001940">
    <property type="entry name" value="Peptidase_S1C"/>
</dbReference>
<keyword evidence="1" id="KW-0645">Protease</keyword>
<dbReference type="CDD" id="cd10839">
    <property type="entry name" value="cpPDZ1_DegP-like"/>
    <property type="match status" value="1"/>
</dbReference>
<proteinExistence type="predicted"/>
<sequence>MDTLKRTPARFVSALAVATALGIGGITAIGHGAGGAMAAAPVTGGYVDLVKQVSPAVVMIEVTKQVQGGNVSMGNMPQGFPFQDFQRRFGMPFPDMQGDGPGGMIKGAGTGFIISTDGEIVTNAHVVDGAETVSVTLTDGRSFDAKVIGADPATDVAVLKIDADNLTTVGFGDSDALQVGENVVAVGNPLGVGQSVTTGIVSAIGRDLNSGPFDNFIQTDAAINKGNSGGPLFNEHGQVIGMNTAIISPNGGSVGLGFAVPSDMVKTVVADLTDDGTIERGWLGVQIQPVSDEVAAALGMDAPSGVMIAGVQPDTPAEKVGLKKGDIVLSVDTTKVGNPRDLTRAIAGDAPGTTVTLTFLRGGKEMTQAVTLGSREAPSAKG</sequence>
<dbReference type="PROSITE" id="PS50106">
    <property type="entry name" value="PDZ"/>
    <property type="match status" value="1"/>
</dbReference>
<evidence type="ECO:0000256" key="1">
    <source>
        <dbReference type="ARBA" id="ARBA00022670"/>
    </source>
</evidence>
<dbReference type="Proteomes" id="UP001348149">
    <property type="component" value="Unassembled WGS sequence"/>
</dbReference>
<evidence type="ECO:0000259" key="3">
    <source>
        <dbReference type="PROSITE" id="PS50106"/>
    </source>
</evidence>
<dbReference type="InterPro" id="IPR009003">
    <property type="entry name" value="Peptidase_S1_PA"/>
</dbReference>
<dbReference type="SUPFAM" id="SSF50156">
    <property type="entry name" value="PDZ domain-like"/>
    <property type="match status" value="1"/>
</dbReference>
<reference evidence="4 5" key="1">
    <citation type="submission" date="2024-01" db="EMBL/GenBank/DDBJ databases">
        <title>Mesobacterium rodlantinim sp. nov., isolated from shallow sea hydrothermal systems off Kueishantao Island.</title>
        <authorList>
            <person name="Su Z."/>
            <person name="Tang K."/>
        </authorList>
    </citation>
    <scope>NUCLEOTIDE SEQUENCE [LARGE SCALE GENOMIC DNA]</scope>
    <source>
        <strain evidence="4 5">TK19101</strain>
    </source>
</reference>
<evidence type="ECO:0000313" key="4">
    <source>
        <dbReference type="EMBL" id="MEC3861709.1"/>
    </source>
</evidence>
<dbReference type="PRINTS" id="PR00834">
    <property type="entry name" value="PROTEASES2C"/>
</dbReference>
<dbReference type="Gene3D" id="2.40.10.120">
    <property type="match status" value="1"/>
</dbReference>